<dbReference type="RefSeq" id="WP_099473514.1">
    <property type="nucleotide sequence ID" value="NZ_CP041025.1"/>
</dbReference>
<dbReference type="Gene3D" id="3.40.30.10">
    <property type="entry name" value="Glutaredoxin"/>
    <property type="match status" value="1"/>
</dbReference>
<dbReference type="PANTHER" id="PTHR43968:SF6">
    <property type="entry name" value="GLUTATHIONE S-TRANSFERASE OMEGA"/>
    <property type="match status" value="1"/>
</dbReference>
<feature type="domain" description="GST N-terminal" evidence="1">
    <location>
        <begin position="6"/>
        <end position="82"/>
    </location>
</feature>
<dbReference type="InParanoid" id="A0A2G4YQB7"/>
<dbReference type="OrthoDB" id="508035at2"/>
<keyword evidence="3" id="KW-1185">Reference proteome</keyword>
<dbReference type="GO" id="GO:0005737">
    <property type="term" value="C:cytoplasm"/>
    <property type="evidence" value="ECO:0007669"/>
    <property type="project" value="TreeGrafter"/>
</dbReference>
<keyword evidence="2" id="KW-0808">Transferase</keyword>
<dbReference type="Gene3D" id="1.20.1050.10">
    <property type="match status" value="1"/>
</dbReference>
<accession>A0A2G4YQB7</accession>
<sequence length="228" mass="26130">MKLYELVGKDKTQGFSPYVWRSRMALAHKGCTVEMVPLIFTEIADVEGANAKTVPILEHNGTFITDSWNIACYLDEQFPDRPPLFNGAQGKAQANLFNNIFFYNLVVPLFPALVGDIFNVIDDRDRDYFRTSREARLGKSLEEAAAQQEDYLAQFRKQLWPYNQTLKAQDYFDGASPAYSDYIMYGLFQWAKGVSPCQLLNTDDPLHDWRARMDDLYDSLGKVIKPRG</sequence>
<reference evidence="2 3" key="1">
    <citation type="submission" date="2017-10" db="EMBL/GenBank/DDBJ databases">
        <title>Frigbacter circumglobatus gen. nov. sp. nov., isolated from sediment cultured in situ.</title>
        <authorList>
            <person name="Zhao Z."/>
        </authorList>
    </citation>
    <scope>NUCLEOTIDE SEQUENCE [LARGE SCALE GENOMIC DNA]</scope>
    <source>
        <strain evidence="2 3">ZYL</strain>
    </source>
</reference>
<dbReference type="AlphaFoldDB" id="A0A2G4YQB7"/>
<gene>
    <name evidence="2" type="ORF">CRD36_11915</name>
</gene>
<dbReference type="InterPro" id="IPR054416">
    <property type="entry name" value="GST_UstS-like_C"/>
</dbReference>
<dbReference type="InterPro" id="IPR050983">
    <property type="entry name" value="GST_Omega/HSP26"/>
</dbReference>
<evidence type="ECO:0000313" key="2">
    <source>
        <dbReference type="EMBL" id="PHZ84505.1"/>
    </source>
</evidence>
<dbReference type="EMBL" id="PDEM01000024">
    <property type="protein sequence ID" value="PHZ84505.1"/>
    <property type="molecule type" value="Genomic_DNA"/>
</dbReference>
<dbReference type="GO" id="GO:0006749">
    <property type="term" value="P:glutathione metabolic process"/>
    <property type="evidence" value="ECO:0007669"/>
    <property type="project" value="TreeGrafter"/>
</dbReference>
<dbReference type="GO" id="GO:0004364">
    <property type="term" value="F:glutathione transferase activity"/>
    <property type="evidence" value="ECO:0007669"/>
    <property type="project" value="TreeGrafter"/>
</dbReference>
<dbReference type="Proteomes" id="UP000229730">
    <property type="component" value="Unassembled WGS sequence"/>
</dbReference>
<dbReference type="InterPro" id="IPR036249">
    <property type="entry name" value="Thioredoxin-like_sf"/>
</dbReference>
<proteinExistence type="predicted"/>
<comment type="caution">
    <text evidence="2">The sequence shown here is derived from an EMBL/GenBank/DDBJ whole genome shotgun (WGS) entry which is preliminary data.</text>
</comment>
<name>A0A2G4YQB7_9PROT</name>
<dbReference type="InterPro" id="IPR004045">
    <property type="entry name" value="Glutathione_S-Trfase_N"/>
</dbReference>
<dbReference type="Pfam" id="PF22041">
    <property type="entry name" value="GST_C_7"/>
    <property type="match status" value="1"/>
</dbReference>
<dbReference type="InterPro" id="IPR036282">
    <property type="entry name" value="Glutathione-S-Trfase_C_sf"/>
</dbReference>
<dbReference type="SUPFAM" id="SSF47616">
    <property type="entry name" value="GST C-terminal domain-like"/>
    <property type="match status" value="1"/>
</dbReference>
<evidence type="ECO:0000259" key="1">
    <source>
        <dbReference type="PROSITE" id="PS50404"/>
    </source>
</evidence>
<protein>
    <submittedName>
        <fullName evidence="2">Glutathione S-transferase</fullName>
    </submittedName>
</protein>
<dbReference type="SUPFAM" id="SSF52833">
    <property type="entry name" value="Thioredoxin-like"/>
    <property type="match status" value="1"/>
</dbReference>
<dbReference type="PANTHER" id="PTHR43968">
    <property type="match status" value="1"/>
</dbReference>
<dbReference type="PROSITE" id="PS50404">
    <property type="entry name" value="GST_NTER"/>
    <property type="match status" value="1"/>
</dbReference>
<organism evidence="2 3">
    <name type="scientific">Paremcibacter congregatus</name>
    <dbReference type="NCBI Taxonomy" id="2043170"/>
    <lineage>
        <taxon>Bacteria</taxon>
        <taxon>Pseudomonadati</taxon>
        <taxon>Pseudomonadota</taxon>
        <taxon>Alphaproteobacteria</taxon>
        <taxon>Emcibacterales</taxon>
        <taxon>Emcibacteraceae</taxon>
        <taxon>Paremcibacter</taxon>
    </lineage>
</organism>
<dbReference type="Pfam" id="PF13417">
    <property type="entry name" value="GST_N_3"/>
    <property type="match status" value="1"/>
</dbReference>
<dbReference type="GO" id="GO:0045174">
    <property type="term" value="F:glutathione dehydrogenase (ascorbate) activity"/>
    <property type="evidence" value="ECO:0007669"/>
    <property type="project" value="TreeGrafter"/>
</dbReference>
<evidence type="ECO:0000313" key="3">
    <source>
        <dbReference type="Proteomes" id="UP000229730"/>
    </source>
</evidence>